<dbReference type="InterPro" id="IPR002110">
    <property type="entry name" value="Ankyrin_rpt"/>
</dbReference>
<evidence type="ECO:0000313" key="4">
    <source>
        <dbReference type="Proteomes" id="UP001627154"/>
    </source>
</evidence>
<protein>
    <submittedName>
        <fullName evidence="3">Uncharacterized protein</fullName>
    </submittedName>
</protein>
<dbReference type="EMBL" id="JBJJXI010000051">
    <property type="protein sequence ID" value="KAL3400204.1"/>
    <property type="molecule type" value="Genomic_DNA"/>
</dbReference>
<dbReference type="InterPro" id="IPR036770">
    <property type="entry name" value="Ankyrin_rpt-contain_sf"/>
</dbReference>
<dbReference type="SMART" id="SM00248">
    <property type="entry name" value="ANK"/>
    <property type="match status" value="2"/>
</dbReference>
<sequence>MEQRADQLRRNHNDRSPEHLDVRDEEEGNGALHRALETLTERADIEEMIQESLSRDDADPNLANDAGETPLHVLCKRDNVECQDDDQLANIFLERCDEFRRGVQLDVRDARGHTALEYAAANLLPNAVEALLRRGADLAGFRFPSLALFNEFIRKHYRDFEVRAACGILRVVERLERAGYEMTRDDATTVMKIFIENDLCARSDDPDRYFYLQEEFVREATQIDLSIPEHASDDAPPVNLYPMNRVQVEMSDNVIRTGVVFEETMRDIESWVASEAGDGRITVLVMRDEEEEAKAWKGMREYLERESRIEIARTIGSRPADEAEISQLLESAREATERLRTDPAYLERSQVLRYGVVPSDVWEDARQRFEGQEEEEEEEEEEFRAEVTFHDLCLARPERTEELLAYEDNCAFSDLHNPYRIPLKFVRACGVHLCENLARRFFRRWTLEPFQRLQAGRRQLSKTCCELILKHLRNEDLWRVCLAAELDEDEAEGKK</sequence>
<keyword evidence="4" id="KW-1185">Reference proteome</keyword>
<organism evidence="3 4">
    <name type="scientific">Trichogramma kaykai</name>
    <dbReference type="NCBI Taxonomy" id="54128"/>
    <lineage>
        <taxon>Eukaryota</taxon>
        <taxon>Metazoa</taxon>
        <taxon>Ecdysozoa</taxon>
        <taxon>Arthropoda</taxon>
        <taxon>Hexapoda</taxon>
        <taxon>Insecta</taxon>
        <taxon>Pterygota</taxon>
        <taxon>Neoptera</taxon>
        <taxon>Endopterygota</taxon>
        <taxon>Hymenoptera</taxon>
        <taxon>Apocrita</taxon>
        <taxon>Proctotrupomorpha</taxon>
        <taxon>Chalcidoidea</taxon>
        <taxon>Trichogrammatidae</taxon>
        <taxon>Trichogramma</taxon>
    </lineage>
</organism>
<dbReference type="PROSITE" id="PS50088">
    <property type="entry name" value="ANK_REPEAT"/>
    <property type="match status" value="1"/>
</dbReference>
<evidence type="ECO:0000256" key="1">
    <source>
        <dbReference type="PROSITE-ProRule" id="PRU00023"/>
    </source>
</evidence>
<dbReference type="Proteomes" id="UP001627154">
    <property type="component" value="Unassembled WGS sequence"/>
</dbReference>
<comment type="caution">
    <text evidence="3">The sequence shown here is derived from an EMBL/GenBank/DDBJ whole genome shotgun (WGS) entry which is preliminary data.</text>
</comment>
<feature type="compositionally biased region" description="Basic and acidic residues" evidence="2">
    <location>
        <begin position="1"/>
        <end position="22"/>
    </location>
</feature>
<evidence type="ECO:0000313" key="3">
    <source>
        <dbReference type="EMBL" id="KAL3400204.1"/>
    </source>
</evidence>
<dbReference type="PROSITE" id="PS50297">
    <property type="entry name" value="ANK_REP_REGION"/>
    <property type="match status" value="1"/>
</dbReference>
<feature type="repeat" description="ANK" evidence="1">
    <location>
        <begin position="111"/>
        <end position="138"/>
    </location>
</feature>
<dbReference type="SUPFAM" id="SSF48403">
    <property type="entry name" value="Ankyrin repeat"/>
    <property type="match status" value="1"/>
</dbReference>
<dbReference type="AlphaFoldDB" id="A0ABD2X505"/>
<keyword evidence="1" id="KW-0040">ANK repeat</keyword>
<proteinExistence type="predicted"/>
<evidence type="ECO:0000256" key="2">
    <source>
        <dbReference type="SAM" id="MobiDB-lite"/>
    </source>
</evidence>
<feature type="region of interest" description="Disordered" evidence="2">
    <location>
        <begin position="1"/>
        <end position="31"/>
    </location>
</feature>
<name>A0ABD2X505_9HYME</name>
<gene>
    <name evidence="3" type="ORF">TKK_006100</name>
</gene>
<accession>A0ABD2X505</accession>
<dbReference type="Gene3D" id="1.25.40.20">
    <property type="entry name" value="Ankyrin repeat-containing domain"/>
    <property type="match status" value="1"/>
</dbReference>
<dbReference type="Pfam" id="PF12796">
    <property type="entry name" value="Ank_2"/>
    <property type="match status" value="1"/>
</dbReference>
<reference evidence="3 4" key="1">
    <citation type="journal article" date="2024" name="bioRxiv">
        <title>A reference genome for Trichogramma kaykai: A tiny desert-dwelling parasitoid wasp with competing sex-ratio distorters.</title>
        <authorList>
            <person name="Culotta J."/>
            <person name="Lindsey A.R."/>
        </authorList>
    </citation>
    <scope>NUCLEOTIDE SEQUENCE [LARGE SCALE GENOMIC DNA]</scope>
    <source>
        <strain evidence="3 4">KSX58</strain>
    </source>
</reference>